<feature type="region of interest" description="Disordered" evidence="1">
    <location>
        <begin position="1"/>
        <end position="84"/>
    </location>
</feature>
<dbReference type="Proteomes" id="UP000053342">
    <property type="component" value="Unassembled WGS sequence"/>
</dbReference>
<evidence type="ECO:0000313" key="3">
    <source>
        <dbReference type="Proteomes" id="UP000053342"/>
    </source>
</evidence>
<dbReference type="AlphaFoldDB" id="A0A0D2A5T5"/>
<organism evidence="2 3">
    <name type="scientific">Exophiala oligosperma</name>
    <dbReference type="NCBI Taxonomy" id="215243"/>
    <lineage>
        <taxon>Eukaryota</taxon>
        <taxon>Fungi</taxon>
        <taxon>Dikarya</taxon>
        <taxon>Ascomycota</taxon>
        <taxon>Pezizomycotina</taxon>
        <taxon>Eurotiomycetes</taxon>
        <taxon>Chaetothyriomycetidae</taxon>
        <taxon>Chaetothyriales</taxon>
        <taxon>Herpotrichiellaceae</taxon>
        <taxon>Exophiala</taxon>
    </lineage>
</organism>
<evidence type="ECO:0000313" key="2">
    <source>
        <dbReference type="EMBL" id="KIW35726.1"/>
    </source>
</evidence>
<proteinExistence type="predicted"/>
<gene>
    <name evidence="2" type="ORF">PV06_11933</name>
</gene>
<dbReference type="EMBL" id="KN847469">
    <property type="protein sequence ID" value="KIW35726.1"/>
    <property type="molecule type" value="Genomic_DNA"/>
</dbReference>
<name>A0A0D2A5T5_9EURO</name>
<accession>A0A0D2A5T5</accession>
<feature type="compositionally biased region" description="Acidic residues" evidence="1">
    <location>
        <begin position="51"/>
        <end position="63"/>
    </location>
</feature>
<sequence>MQKSRAVAAPEMQRKKVRDNSRSMTVGDSVVRPTPSLEAMFARGAAQRADDDNEDNDDDDNGDNEPIRPPARRSKKSTNVGFAA</sequence>
<reference evidence="2 3" key="1">
    <citation type="submission" date="2015-01" db="EMBL/GenBank/DDBJ databases">
        <title>The Genome Sequence of Exophiala oligosperma CBS72588.</title>
        <authorList>
            <consortium name="The Broad Institute Genomics Platform"/>
            <person name="Cuomo C."/>
            <person name="de Hoog S."/>
            <person name="Gorbushina A."/>
            <person name="Stielow B."/>
            <person name="Teixiera M."/>
            <person name="Abouelleil A."/>
            <person name="Chapman S.B."/>
            <person name="Priest M."/>
            <person name="Young S.K."/>
            <person name="Wortman J."/>
            <person name="Nusbaum C."/>
            <person name="Birren B."/>
        </authorList>
    </citation>
    <scope>NUCLEOTIDE SEQUENCE [LARGE SCALE GENOMIC DNA]</scope>
    <source>
        <strain evidence="2 3">CBS 72588</strain>
    </source>
</reference>
<protein>
    <submittedName>
        <fullName evidence="2">Uncharacterized protein</fullName>
    </submittedName>
</protein>
<keyword evidence="3" id="KW-1185">Reference proteome</keyword>
<dbReference type="HOGENOM" id="CLU_2527469_0_0_1"/>
<dbReference type="GeneID" id="27364007"/>
<evidence type="ECO:0000256" key="1">
    <source>
        <dbReference type="SAM" id="MobiDB-lite"/>
    </source>
</evidence>
<feature type="compositionally biased region" description="Basic and acidic residues" evidence="1">
    <location>
        <begin position="12"/>
        <end position="21"/>
    </location>
</feature>
<dbReference type="RefSeq" id="XP_016255942.1">
    <property type="nucleotide sequence ID" value="XM_016413679.1"/>
</dbReference>
<dbReference type="VEuPathDB" id="FungiDB:PV06_11933"/>